<evidence type="ECO:0000256" key="1">
    <source>
        <dbReference type="SAM" id="Phobius"/>
    </source>
</evidence>
<accession>A0A2P2M1Q4</accession>
<proteinExistence type="predicted"/>
<dbReference type="EMBL" id="GGEC01043661">
    <property type="protein sequence ID" value="MBX24145.1"/>
    <property type="molecule type" value="Transcribed_RNA"/>
</dbReference>
<evidence type="ECO:0000313" key="3">
    <source>
        <dbReference type="EMBL" id="MBX24143.1"/>
    </source>
</evidence>
<keyword evidence="1" id="KW-1133">Transmembrane helix</keyword>
<organism evidence="3">
    <name type="scientific">Rhizophora mucronata</name>
    <name type="common">Asiatic mangrove</name>
    <dbReference type="NCBI Taxonomy" id="61149"/>
    <lineage>
        <taxon>Eukaryota</taxon>
        <taxon>Viridiplantae</taxon>
        <taxon>Streptophyta</taxon>
        <taxon>Embryophyta</taxon>
        <taxon>Tracheophyta</taxon>
        <taxon>Spermatophyta</taxon>
        <taxon>Magnoliopsida</taxon>
        <taxon>eudicotyledons</taxon>
        <taxon>Gunneridae</taxon>
        <taxon>Pentapetalae</taxon>
        <taxon>rosids</taxon>
        <taxon>fabids</taxon>
        <taxon>Malpighiales</taxon>
        <taxon>Rhizophoraceae</taxon>
        <taxon>Rhizophora</taxon>
    </lineage>
</organism>
<sequence>MYFLRHPDLLLSATKDFVQLNTSFLLNTHQKWHILHVKKVSPSQHLIFIGVMKVCYKHTPKLYCSHHEAKATKKKKKKCICAHTGTFYSLLAVKSLHLYFMFLSAAKNKTYPFHCIFTIFFLFFEVMLFC</sequence>
<keyword evidence="1" id="KW-0472">Membrane</keyword>
<protein>
    <submittedName>
        <fullName evidence="2">ADP-ribosylation factor 1-like isoform X1</fullName>
    </submittedName>
    <submittedName>
        <fullName evidence="3">ADP-ribosylation factor 1-like isoform X3</fullName>
    </submittedName>
</protein>
<keyword evidence="1" id="KW-0812">Transmembrane</keyword>
<feature type="transmembrane region" description="Helical" evidence="1">
    <location>
        <begin position="80"/>
        <end position="105"/>
    </location>
</feature>
<dbReference type="EMBL" id="GGEC01043659">
    <property type="protein sequence ID" value="MBX24143.1"/>
    <property type="molecule type" value="Transcribed_RNA"/>
</dbReference>
<dbReference type="AlphaFoldDB" id="A0A2P2M1Q4"/>
<dbReference type="EMBL" id="GGEC01043655">
    <property type="protein sequence ID" value="MBX24139.1"/>
    <property type="molecule type" value="Transcribed_RNA"/>
</dbReference>
<feature type="transmembrane region" description="Helical" evidence="1">
    <location>
        <begin position="111"/>
        <end position="129"/>
    </location>
</feature>
<name>A0A2P2M1Q4_RHIMU</name>
<evidence type="ECO:0000313" key="2">
    <source>
        <dbReference type="EMBL" id="MBX24139.1"/>
    </source>
</evidence>
<reference evidence="3" key="1">
    <citation type="submission" date="2018-02" db="EMBL/GenBank/DDBJ databases">
        <title>Rhizophora mucronata_Transcriptome.</title>
        <authorList>
            <person name="Meera S.P."/>
            <person name="Sreeshan A."/>
            <person name="Augustine A."/>
        </authorList>
    </citation>
    <scope>NUCLEOTIDE SEQUENCE</scope>
    <source>
        <tissue evidence="3">Leaf</tissue>
    </source>
</reference>